<comment type="caution">
    <text evidence="2">The sequence shown here is derived from an EMBL/GenBank/DDBJ whole genome shotgun (WGS) entry which is preliminary data.</text>
</comment>
<keyword evidence="3" id="KW-1185">Reference proteome</keyword>
<dbReference type="AlphaFoldDB" id="A0A553N8P0"/>
<keyword evidence="1" id="KW-0472">Membrane</keyword>
<protein>
    <submittedName>
        <fullName evidence="2">Uncharacterized protein</fullName>
    </submittedName>
</protein>
<dbReference type="PANTHER" id="PTHR39948">
    <property type="entry name" value="GEO11419P1"/>
    <property type="match status" value="1"/>
</dbReference>
<gene>
    <name evidence="2" type="ORF">TCAL_17220</name>
</gene>
<dbReference type="OMA" id="YSMVVCF"/>
<dbReference type="PANTHER" id="PTHR39948:SF1">
    <property type="entry name" value="GEO11419P1"/>
    <property type="match status" value="1"/>
</dbReference>
<organism evidence="2 3">
    <name type="scientific">Tigriopus californicus</name>
    <name type="common">Marine copepod</name>
    <dbReference type="NCBI Taxonomy" id="6832"/>
    <lineage>
        <taxon>Eukaryota</taxon>
        <taxon>Metazoa</taxon>
        <taxon>Ecdysozoa</taxon>
        <taxon>Arthropoda</taxon>
        <taxon>Crustacea</taxon>
        <taxon>Multicrustacea</taxon>
        <taxon>Hexanauplia</taxon>
        <taxon>Copepoda</taxon>
        <taxon>Harpacticoida</taxon>
        <taxon>Harpacticidae</taxon>
        <taxon>Tigriopus</taxon>
    </lineage>
</organism>
<sequence>MGAGTGNPIWSLIWLIILIFLAFPIAGLCAALYIFIAPFSVCIKPLTSLTELLMKGLTLTYTSADNMVHGNSL</sequence>
<name>A0A553N8P0_TIGCA</name>
<dbReference type="Proteomes" id="UP000318571">
    <property type="component" value="Chromosome 8"/>
</dbReference>
<evidence type="ECO:0000256" key="1">
    <source>
        <dbReference type="SAM" id="Phobius"/>
    </source>
</evidence>
<reference evidence="2 3" key="1">
    <citation type="journal article" date="2018" name="Nat. Ecol. Evol.">
        <title>Genomic signatures of mitonuclear coevolution across populations of Tigriopus californicus.</title>
        <authorList>
            <person name="Barreto F.S."/>
            <person name="Watson E.T."/>
            <person name="Lima T.G."/>
            <person name="Willett C.S."/>
            <person name="Edmands S."/>
            <person name="Li W."/>
            <person name="Burton R.S."/>
        </authorList>
    </citation>
    <scope>NUCLEOTIDE SEQUENCE [LARGE SCALE GENOMIC DNA]</scope>
    <source>
        <strain evidence="2 3">San Diego</strain>
    </source>
</reference>
<keyword evidence="1" id="KW-1133">Transmembrane helix</keyword>
<evidence type="ECO:0000313" key="3">
    <source>
        <dbReference type="Proteomes" id="UP000318571"/>
    </source>
</evidence>
<evidence type="ECO:0000313" key="2">
    <source>
        <dbReference type="EMBL" id="TRY61806.1"/>
    </source>
</evidence>
<keyword evidence="1" id="KW-0812">Transmembrane</keyword>
<proteinExistence type="predicted"/>
<accession>A0A553N8P0</accession>
<dbReference type="EMBL" id="VCGU01000459">
    <property type="protein sequence ID" value="TRY61806.1"/>
    <property type="molecule type" value="Genomic_DNA"/>
</dbReference>
<feature type="transmembrane region" description="Helical" evidence="1">
    <location>
        <begin position="12"/>
        <end position="36"/>
    </location>
</feature>